<dbReference type="SUPFAM" id="SSF56796">
    <property type="entry name" value="Dehydroquinate synthase-like"/>
    <property type="match status" value="1"/>
</dbReference>
<dbReference type="EC" id="1.1.1.61" evidence="5"/>
<evidence type="ECO:0000313" key="5">
    <source>
        <dbReference type="EMBL" id="MBP2025913.1"/>
    </source>
</evidence>
<evidence type="ECO:0000313" key="6">
    <source>
        <dbReference type="Proteomes" id="UP001519306"/>
    </source>
</evidence>
<comment type="similarity">
    <text evidence="1">Belongs to the iron-containing alcohol dehydrogenase family.</text>
</comment>
<evidence type="ECO:0000256" key="2">
    <source>
        <dbReference type="ARBA" id="ARBA00023002"/>
    </source>
</evidence>
<gene>
    <name evidence="5" type="ORF">J2Z71_001464</name>
</gene>
<dbReference type="Gene3D" id="3.40.50.1970">
    <property type="match status" value="1"/>
</dbReference>
<feature type="domain" description="Alcohol dehydrogenase iron-type/glycerol dehydrogenase GldA" evidence="3">
    <location>
        <begin position="46"/>
        <end position="167"/>
    </location>
</feature>
<dbReference type="InterPro" id="IPR056798">
    <property type="entry name" value="ADH_Fe_C"/>
</dbReference>
<dbReference type="RefSeq" id="WP_210061628.1">
    <property type="nucleotide sequence ID" value="NZ_JAGGLJ010000015.1"/>
</dbReference>
<evidence type="ECO:0000256" key="1">
    <source>
        <dbReference type="ARBA" id="ARBA00007358"/>
    </source>
</evidence>
<comment type="caution">
    <text evidence="5">The sequence shown here is derived from an EMBL/GenBank/DDBJ whole genome shotgun (WGS) entry which is preliminary data.</text>
</comment>
<proteinExistence type="inferred from homology"/>
<evidence type="ECO:0000259" key="4">
    <source>
        <dbReference type="Pfam" id="PF25137"/>
    </source>
</evidence>
<reference evidence="5 6" key="1">
    <citation type="submission" date="2021-03" db="EMBL/GenBank/DDBJ databases">
        <title>Genomic Encyclopedia of Type Strains, Phase IV (KMG-IV): sequencing the most valuable type-strain genomes for metagenomic binning, comparative biology and taxonomic classification.</title>
        <authorList>
            <person name="Goeker M."/>
        </authorList>
    </citation>
    <scope>NUCLEOTIDE SEQUENCE [LARGE SCALE GENOMIC DNA]</scope>
    <source>
        <strain evidence="5 6">DSM 27563</strain>
    </source>
</reference>
<dbReference type="InterPro" id="IPR001670">
    <property type="entry name" value="ADH_Fe/GldA"/>
</dbReference>
<dbReference type="GO" id="GO:0047577">
    <property type="term" value="F:4-hydroxybutyrate dehydrogenase activity"/>
    <property type="evidence" value="ECO:0007669"/>
    <property type="project" value="UniProtKB-EC"/>
</dbReference>
<evidence type="ECO:0000259" key="3">
    <source>
        <dbReference type="Pfam" id="PF00465"/>
    </source>
</evidence>
<name>A0ABS4KDR9_9FIRM</name>
<dbReference type="InterPro" id="IPR039697">
    <property type="entry name" value="Alcohol_dehydrogenase_Fe"/>
</dbReference>
<feature type="domain" description="Fe-containing alcohol dehydrogenase-like C-terminal" evidence="4">
    <location>
        <begin position="181"/>
        <end position="373"/>
    </location>
</feature>
<dbReference type="EMBL" id="JAGGLJ010000015">
    <property type="protein sequence ID" value="MBP2025913.1"/>
    <property type="molecule type" value="Genomic_DNA"/>
</dbReference>
<accession>A0ABS4KDR9</accession>
<dbReference type="Gene3D" id="1.20.1090.10">
    <property type="entry name" value="Dehydroquinate synthase-like - alpha domain"/>
    <property type="match status" value="1"/>
</dbReference>
<sequence length="375" mass="42450">MTTIKQIILKTELYKFNKVTEFINDFKIDENDLILTNEYIFIPYFKELNIKANVIFQEKYGNGEPTDEMFERIYLDISKLKEYRRVIGVGGGTIMDLAKILALKNCSPVEDLFSGNIKIEKDKELILIPTTCGTGSEVTNISILSFVSKNTKIGLAVDEMYADKAVILPELLEGLPFQFFASSSIDALIHAVESSLSPKSTEYTELFSYKAIEKIIKGYQYIVENGEESRKNMLEEFLIASNYAGIAFGTAGCATVHALSYPLSGTFHVPHGEANYAVFIAVMKKYMTKKSDGKIKKLNIFLANLLECDEENVYNNLELLLNKIIYKKTLKEYGANIEILEEWTKNVLETQQRLIVNSFVPLNSADILDIYKSLN</sequence>
<dbReference type="CDD" id="cd14860">
    <property type="entry name" value="4HBD_NAD"/>
    <property type="match status" value="1"/>
</dbReference>
<keyword evidence="6" id="KW-1185">Reference proteome</keyword>
<dbReference type="Pfam" id="PF00465">
    <property type="entry name" value="Fe-ADH"/>
    <property type="match status" value="1"/>
</dbReference>
<keyword evidence="2 5" id="KW-0560">Oxidoreductase</keyword>
<protein>
    <submittedName>
        <fullName evidence="5">4-hydroxybutyrate dehydrogenase</fullName>
        <ecNumber evidence="5">1.1.1.61</ecNumber>
    </submittedName>
</protein>
<organism evidence="5 6">
    <name type="scientific">Peptoniphilus stercorisuis</name>
    <dbReference type="NCBI Taxonomy" id="1436965"/>
    <lineage>
        <taxon>Bacteria</taxon>
        <taxon>Bacillati</taxon>
        <taxon>Bacillota</taxon>
        <taxon>Tissierellia</taxon>
        <taxon>Tissierellales</taxon>
        <taxon>Peptoniphilaceae</taxon>
        <taxon>Peptoniphilus</taxon>
    </lineage>
</organism>
<dbReference type="PANTHER" id="PTHR11496:SF102">
    <property type="entry name" value="ALCOHOL DEHYDROGENASE 4"/>
    <property type="match status" value="1"/>
</dbReference>
<dbReference type="PANTHER" id="PTHR11496">
    <property type="entry name" value="ALCOHOL DEHYDROGENASE"/>
    <property type="match status" value="1"/>
</dbReference>
<dbReference type="Proteomes" id="UP001519306">
    <property type="component" value="Unassembled WGS sequence"/>
</dbReference>
<dbReference type="Pfam" id="PF25137">
    <property type="entry name" value="ADH_Fe_C"/>
    <property type="match status" value="1"/>
</dbReference>